<proteinExistence type="inferred from homology"/>
<accession>A0A1C4B013</accession>
<protein>
    <recommendedName>
        <fullName evidence="3 11">FAD:protein FMN transferase</fullName>
        <ecNumber evidence="2 11">2.7.1.180</ecNumber>
    </recommendedName>
    <alternativeName>
        <fullName evidence="9 11">Flavin transferase</fullName>
    </alternativeName>
</protein>
<organism evidence="13 14">
    <name type="scientific">Kosakonia oryziphila</name>
    <dbReference type="NCBI Taxonomy" id="1005667"/>
    <lineage>
        <taxon>Bacteria</taxon>
        <taxon>Pseudomonadati</taxon>
        <taxon>Pseudomonadota</taxon>
        <taxon>Gammaproteobacteria</taxon>
        <taxon>Enterobacterales</taxon>
        <taxon>Enterobacteriaceae</taxon>
        <taxon>Kosakonia</taxon>
    </lineage>
</organism>
<evidence type="ECO:0000256" key="3">
    <source>
        <dbReference type="ARBA" id="ARBA00016337"/>
    </source>
</evidence>
<sequence>MSEHSVWSYSAVLMGSPILLKLFSHDEALASRVFSLIKQYEDLFTVNRANSQVMDINHAAGRHPVIVSRPVYELIKCAKAASQLPGSAFNLAIGPLVKLWRIGFKGDSVPDADEIAARLCITRPQDVILDDAATSVFLAQPGMEIDLGAIAKGFIADRVRDYLHQQGISDGLINLGGNVQTLGSPQGGWIIGVKKPFAAGDALVGSIEVVNKSVVTSGTYERYFEQDGKLWHHILDPRSGYPLNNELDSVTVISTDSLDGDIWTTLLFGLGVEKGCALLRQRQDIEAIFVSKNREITLSSRRQFHFTPLDASYRLTDCTA</sequence>
<dbReference type="PANTHER" id="PTHR30040">
    <property type="entry name" value="THIAMINE BIOSYNTHESIS LIPOPROTEIN APBE"/>
    <property type="match status" value="1"/>
</dbReference>
<dbReference type="GO" id="GO:0046872">
    <property type="term" value="F:metal ion binding"/>
    <property type="evidence" value="ECO:0007669"/>
    <property type="project" value="UniProtKB-UniRule"/>
</dbReference>
<keyword evidence="5 11" id="KW-0808">Transferase</keyword>
<feature type="binding site" evidence="12">
    <location>
        <position position="261"/>
    </location>
    <ligand>
        <name>Mg(2+)</name>
        <dbReference type="ChEBI" id="CHEBI:18420"/>
    </ligand>
</feature>
<evidence type="ECO:0000256" key="5">
    <source>
        <dbReference type="ARBA" id="ARBA00022679"/>
    </source>
</evidence>
<feature type="binding site" evidence="12">
    <location>
        <position position="149"/>
    </location>
    <ligand>
        <name>Mg(2+)</name>
        <dbReference type="ChEBI" id="CHEBI:18420"/>
    </ligand>
</feature>
<evidence type="ECO:0000256" key="9">
    <source>
        <dbReference type="ARBA" id="ARBA00031306"/>
    </source>
</evidence>
<keyword evidence="14" id="KW-1185">Reference proteome</keyword>
<dbReference type="InterPro" id="IPR024932">
    <property type="entry name" value="ApbE"/>
</dbReference>
<evidence type="ECO:0000256" key="4">
    <source>
        <dbReference type="ARBA" id="ARBA00022630"/>
    </source>
</evidence>
<comment type="catalytic activity">
    <reaction evidence="10 11">
        <text>L-threonyl-[protein] + FAD = FMN-L-threonyl-[protein] + AMP + H(+)</text>
        <dbReference type="Rhea" id="RHEA:36847"/>
        <dbReference type="Rhea" id="RHEA-COMP:11060"/>
        <dbReference type="Rhea" id="RHEA-COMP:11061"/>
        <dbReference type="ChEBI" id="CHEBI:15378"/>
        <dbReference type="ChEBI" id="CHEBI:30013"/>
        <dbReference type="ChEBI" id="CHEBI:57692"/>
        <dbReference type="ChEBI" id="CHEBI:74257"/>
        <dbReference type="ChEBI" id="CHEBI:456215"/>
        <dbReference type="EC" id="2.7.1.180"/>
    </reaction>
</comment>
<evidence type="ECO:0000256" key="1">
    <source>
        <dbReference type="ARBA" id="ARBA00008282"/>
    </source>
</evidence>
<keyword evidence="6 11" id="KW-0479">Metal-binding</keyword>
<evidence type="ECO:0000256" key="11">
    <source>
        <dbReference type="PIRNR" id="PIRNR006268"/>
    </source>
</evidence>
<keyword evidence="4 11" id="KW-0285">Flavoprotein</keyword>
<dbReference type="AlphaFoldDB" id="A0A1C4B013"/>
<comment type="similarity">
    <text evidence="1 11">Belongs to the ApbE family.</text>
</comment>
<keyword evidence="8 11" id="KW-0460">Magnesium</keyword>
<dbReference type="Gene3D" id="3.10.520.10">
    <property type="entry name" value="ApbE-like domains"/>
    <property type="match status" value="1"/>
</dbReference>
<evidence type="ECO:0000256" key="2">
    <source>
        <dbReference type="ARBA" id="ARBA00011955"/>
    </source>
</evidence>
<dbReference type="EC" id="2.7.1.180" evidence="2 11"/>
<dbReference type="RefSeq" id="WP_090134000.1">
    <property type="nucleotide sequence ID" value="NZ_FMBC01000006.1"/>
</dbReference>
<dbReference type="EMBL" id="FMBC01000006">
    <property type="protein sequence ID" value="SCC00078.1"/>
    <property type="molecule type" value="Genomic_DNA"/>
</dbReference>
<dbReference type="GO" id="GO:0016740">
    <property type="term" value="F:transferase activity"/>
    <property type="evidence" value="ECO:0007669"/>
    <property type="project" value="UniProtKB-UniRule"/>
</dbReference>
<comment type="cofactor">
    <cofactor evidence="12">
        <name>Mg(2+)</name>
        <dbReference type="ChEBI" id="CHEBI:18420"/>
    </cofactor>
    <cofactor evidence="12">
        <name>Mn(2+)</name>
        <dbReference type="ChEBI" id="CHEBI:29035"/>
    </cofactor>
    <text evidence="12">Magnesium. Can also use manganese.</text>
</comment>
<feature type="binding site" evidence="12">
    <location>
        <position position="265"/>
    </location>
    <ligand>
        <name>Mg(2+)</name>
        <dbReference type="ChEBI" id="CHEBI:18420"/>
    </ligand>
</feature>
<keyword evidence="7 11" id="KW-0274">FAD</keyword>
<evidence type="ECO:0000256" key="10">
    <source>
        <dbReference type="ARBA" id="ARBA00048540"/>
    </source>
</evidence>
<evidence type="ECO:0000256" key="12">
    <source>
        <dbReference type="PIRSR" id="PIRSR006268-2"/>
    </source>
</evidence>
<dbReference type="Proteomes" id="UP000198515">
    <property type="component" value="Unassembled WGS sequence"/>
</dbReference>
<evidence type="ECO:0000313" key="13">
    <source>
        <dbReference type="EMBL" id="SCC00078.1"/>
    </source>
</evidence>
<keyword evidence="13" id="KW-0449">Lipoprotein</keyword>
<evidence type="ECO:0000313" key="14">
    <source>
        <dbReference type="Proteomes" id="UP000198515"/>
    </source>
</evidence>
<evidence type="ECO:0000256" key="6">
    <source>
        <dbReference type="ARBA" id="ARBA00022723"/>
    </source>
</evidence>
<evidence type="ECO:0000256" key="7">
    <source>
        <dbReference type="ARBA" id="ARBA00022827"/>
    </source>
</evidence>
<dbReference type="SUPFAM" id="SSF143631">
    <property type="entry name" value="ApbE-like"/>
    <property type="match status" value="1"/>
</dbReference>
<reference evidence="14" key="1">
    <citation type="submission" date="2016-08" db="EMBL/GenBank/DDBJ databases">
        <authorList>
            <person name="Varghese N."/>
            <person name="Submissions Spin"/>
        </authorList>
    </citation>
    <scope>NUCLEOTIDE SEQUENCE [LARGE SCALE GENOMIC DNA]</scope>
    <source>
        <strain evidence="14">REICA_142</strain>
    </source>
</reference>
<name>A0A1C4B013_9ENTR</name>
<gene>
    <name evidence="13" type="ORF">GA0061070_100647</name>
</gene>
<dbReference type="Pfam" id="PF02424">
    <property type="entry name" value="ApbE"/>
    <property type="match status" value="1"/>
</dbReference>
<dbReference type="PANTHER" id="PTHR30040:SF2">
    <property type="entry name" value="FAD:PROTEIN FMN TRANSFERASE"/>
    <property type="match status" value="1"/>
</dbReference>
<dbReference type="PIRSF" id="PIRSF006268">
    <property type="entry name" value="ApbE"/>
    <property type="match status" value="1"/>
</dbReference>
<evidence type="ECO:0000256" key="8">
    <source>
        <dbReference type="ARBA" id="ARBA00022842"/>
    </source>
</evidence>
<dbReference type="InterPro" id="IPR003374">
    <property type="entry name" value="ApbE-like_sf"/>
</dbReference>
<dbReference type="OrthoDB" id="9778595at2"/>